<keyword evidence="2" id="KW-1185">Reference proteome</keyword>
<sequence>MAAAHDLSDSALGGPIQIHDSRLTDTFGRTLLLRGVNIGGASKLYYPIDASYVTTLQVWDWDEEKNKPVVLQADYFDVDPRPGFKRQAIEWYKDFYAPFALQFQRSVNVQALSRGIPYDVNESLQKAPGNYHSQTILMDALISALERNWVSFTLWNYNPSNTVARGDMWNMEDFSIINQEAHARDLANWYGNEPMYSGGRGLPAIIRPYASKVADVTPEILVSDEKQTVYIVTDKNEPGVVHSVQIRVPSNKTLHWIYVFDENPLLYPHEMSEEKCALSKKIAPTLNWKARA</sequence>
<evidence type="ECO:0008006" key="3">
    <source>
        <dbReference type="Google" id="ProtNLM"/>
    </source>
</evidence>
<accession>A0AAF0EBJ0</accession>
<organism evidence="1 2">
    <name type="scientific">Malassezia equina</name>
    <dbReference type="NCBI Taxonomy" id="1381935"/>
    <lineage>
        <taxon>Eukaryota</taxon>
        <taxon>Fungi</taxon>
        <taxon>Dikarya</taxon>
        <taxon>Basidiomycota</taxon>
        <taxon>Ustilaginomycotina</taxon>
        <taxon>Malasseziomycetes</taxon>
        <taxon>Malasseziales</taxon>
        <taxon>Malasseziaceae</taxon>
        <taxon>Malassezia</taxon>
    </lineage>
</organism>
<dbReference type="AlphaFoldDB" id="A0AAF0EBJ0"/>
<evidence type="ECO:0000313" key="2">
    <source>
        <dbReference type="Proteomes" id="UP001214415"/>
    </source>
</evidence>
<dbReference type="GO" id="GO:1904462">
    <property type="term" value="P:ergosteryl 3-beta-D-glucoside catabolic process"/>
    <property type="evidence" value="ECO:0007669"/>
    <property type="project" value="TreeGrafter"/>
</dbReference>
<evidence type="ECO:0000313" key="1">
    <source>
        <dbReference type="EMBL" id="WFD23322.1"/>
    </source>
</evidence>
<protein>
    <recommendedName>
        <fullName evidence="3">Glycoside hydrolase family 5 C-terminal domain-containing protein</fullName>
    </recommendedName>
</protein>
<name>A0AAF0EBJ0_9BASI</name>
<gene>
    <name evidence="1" type="ORF">MEQU1_002011</name>
</gene>
<dbReference type="Proteomes" id="UP001214415">
    <property type="component" value="Chromosome 3"/>
</dbReference>
<proteinExistence type="predicted"/>
<dbReference type="InterPro" id="IPR052066">
    <property type="entry name" value="Glycosphingolipid_Hydrolases"/>
</dbReference>
<dbReference type="PANTHER" id="PTHR31308:SF5">
    <property type="entry name" value="ERGOSTERYL-BETA-GLUCOSIDASE"/>
    <property type="match status" value="1"/>
</dbReference>
<dbReference type="EMBL" id="CP119902">
    <property type="protein sequence ID" value="WFD23322.1"/>
    <property type="molecule type" value="Genomic_DNA"/>
</dbReference>
<dbReference type="PANTHER" id="PTHR31308">
    <property type="match status" value="1"/>
</dbReference>
<reference evidence="1" key="1">
    <citation type="submission" date="2023-03" db="EMBL/GenBank/DDBJ databases">
        <title>Mating type loci evolution in Malassezia.</title>
        <authorList>
            <person name="Coelho M.A."/>
        </authorList>
    </citation>
    <scope>NUCLEOTIDE SEQUENCE</scope>
    <source>
        <strain evidence="1">CBS 12830</strain>
    </source>
</reference>
<dbReference type="GO" id="GO:0050295">
    <property type="term" value="F:steryl-beta-glucosidase activity"/>
    <property type="evidence" value="ECO:0007669"/>
    <property type="project" value="TreeGrafter"/>
</dbReference>